<gene>
    <name evidence="2" type="ORF">QJ048_05225</name>
</gene>
<reference evidence="2 3" key="1">
    <citation type="submission" date="2023-05" db="EMBL/GenBank/DDBJ databases">
        <title>Genome sequence of Pinibacter sp. MAH-24.</title>
        <authorList>
            <person name="Huq M.A."/>
        </authorList>
    </citation>
    <scope>NUCLEOTIDE SEQUENCE [LARGE SCALE GENOMIC DNA]</scope>
    <source>
        <strain evidence="2 3">MAH-24</strain>
    </source>
</reference>
<dbReference type="Pfam" id="PF00717">
    <property type="entry name" value="Peptidase_S24"/>
    <property type="match status" value="1"/>
</dbReference>
<sequence>MSSIIDRIRQIIDSKGISERKFCEEIGVSNGFLGKVKSVGSDNLMKIVDRYPEISPEWLLTGKGEMLKNASATSSNPNIFEVKLVSQYAYAGYLNGYGDAEYLGTLPTVPFVLPDGPTPKGSYLAFEVKGESMNDGTVDSIVEHDLALGRLIQPHLYCDSKLHYKRWNSFVIVTKNDGIVIKQIINHDVENKTITIHSLNPEYEDNTIHLTDVAQIFNVVQLLRKTK</sequence>
<dbReference type="InterPro" id="IPR015927">
    <property type="entry name" value="Peptidase_S24_S26A/B/C"/>
</dbReference>
<organism evidence="2 3">
    <name type="scientific">Pinibacter soli</name>
    <dbReference type="NCBI Taxonomy" id="3044211"/>
    <lineage>
        <taxon>Bacteria</taxon>
        <taxon>Pseudomonadati</taxon>
        <taxon>Bacteroidota</taxon>
        <taxon>Chitinophagia</taxon>
        <taxon>Chitinophagales</taxon>
        <taxon>Chitinophagaceae</taxon>
        <taxon>Pinibacter</taxon>
    </lineage>
</organism>
<dbReference type="EMBL" id="JASBRG010000003">
    <property type="protein sequence ID" value="MDI3319162.1"/>
    <property type="molecule type" value="Genomic_DNA"/>
</dbReference>
<evidence type="ECO:0000259" key="1">
    <source>
        <dbReference type="Pfam" id="PF00717"/>
    </source>
</evidence>
<dbReference type="InterPro" id="IPR010982">
    <property type="entry name" value="Lambda_DNA-bd_dom_sf"/>
</dbReference>
<dbReference type="InterPro" id="IPR036286">
    <property type="entry name" value="LexA/Signal_pep-like_sf"/>
</dbReference>
<evidence type="ECO:0000313" key="3">
    <source>
        <dbReference type="Proteomes" id="UP001226434"/>
    </source>
</evidence>
<dbReference type="Gene3D" id="2.10.109.10">
    <property type="entry name" value="Umud Fragment, subunit A"/>
    <property type="match status" value="1"/>
</dbReference>
<dbReference type="SUPFAM" id="SSF51306">
    <property type="entry name" value="LexA/Signal peptidase"/>
    <property type="match status" value="1"/>
</dbReference>
<comment type="caution">
    <text evidence="2">The sequence shown here is derived from an EMBL/GenBank/DDBJ whole genome shotgun (WGS) entry which is preliminary data.</text>
</comment>
<feature type="domain" description="Peptidase S24/S26A/S26B/S26C" evidence="1">
    <location>
        <begin position="118"/>
        <end position="212"/>
    </location>
</feature>
<dbReference type="Gene3D" id="1.10.260.40">
    <property type="entry name" value="lambda repressor-like DNA-binding domains"/>
    <property type="match status" value="1"/>
</dbReference>
<protein>
    <submittedName>
        <fullName evidence="2">S24 family peptidase</fullName>
    </submittedName>
</protein>
<proteinExistence type="predicted"/>
<name>A0ABT6R9E2_9BACT</name>
<dbReference type="Proteomes" id="UP001226434">
    <property type="component" value="Unassembled WGS sequence"/>
</dbReference>
<dbReference type="RefSeq" id="WP_282333277.1">
    <property type="nucleotide sequence ID" value="NZ_JASBRG010000003.1"/>
</dbReference>
<keyword evidence="3" id="KW-1185">Reference proteome</keyword>
<accession>A0ABT6R9E2</accession>
<evidence type="ECO:0000313" key="2">
    <source>
        <dbReference type="EMBL" id="MDI3319162.1"/>
    </source>
</evidence>